<dbReference type="InterPro" id="IPR010329">
    <property type="entry name" value="3hydroanth_dOase"/>
</dbReference>
<gene>
    <name evidence="8" type="ORF">GBAR_LOCUS14145</name>
</gene>
<dbReference type="Proteomes" id="UP001174909">
    <property type="component" value="Unassembled WGS sequence"/>
</dbReference>
<keyword evidence="7" id="KW-0408">Iron</keyword>
<dbReference type="InterPro" id="IPR014710">
    <property type="entry name" value="RmlC-like_jellyroll"/>
</dbReference>
<evidence type="ECO:0000256" key="6">
    <source>
        <dbReference type="ARBA" id="ARBA00023002"/>
    </source>
</evidence>
<dbReference type="GO" id="GO:0005506">
    <property type="term" value="F:iron ion binding"/>
    <property type="evidence" value="ECO:0007669"/>
    <property type="project" value="InterPro"/>
</dbReference>
<evidence type="ECO:0000256" key="1">
    <source>
        <dbReference type="ARBA" id="ARBA00001954"/>
    </source>
</evidence>
<evidence type="ECO:0000256" key="7">
    <source>
        <dbReference type="ARBA" id="ARBA00023004"/>
    </source>
</evidence>
<keyword evidence="9" id="KW-1185">Reference proteome</keyword>
<dbReference type="SUPFAM" id="SSF51182">
    <property type="entry name" value="RmlC-like cupins"/>
    <property type="match status" value="1"/>
</dbReference>
<dbReference type="InterPro" id="IPR011051">
    <property type="entry name" value="RmlC_Cupin_sf"/>
</dbReference>
<reference evidence="8" key="1">
    <citation type="submission" date="2023-03" db="EMBL/GenBank/DDBJ databases">
        <authorList>
            <person name="Steffen K."/>
            <person name="Cardenas P."/>
        </authorList>
    </citation>
    <scope>NUCLEOTIDE SEQUENCE</scope>
</reference>
<keyword evidence="4" id="KW-0479">Metal-binding</keyword>
<sequence length="233" mass="26091">MSGLEIVDIDRWVEENKSSFVPPVCNKLMFGAGQLKIMFIGGPNQRKDYHIEREKSPLDQMYLHPSRIPHSPQRYGGTVGLVIERERSEDEVDGLRYYVDGTIKPLWEEWFHCDDLGTQLGPVIKKSLSLYSGKVFPPPPVKIDTTTPSHPPLNLACWMVDNKEEINKRGSKVLYSRGEFKVTVWGGDVVQEGGGGDGETFLWQLKGSAEVTCDRGSGILSRHSCTLIQAGEK</sequence>
<dbReference type="PANTHER" id="PTHR15497">
    <property type="entry name" value="3-HYDROXYANTHRANILATE 3,4-DIOXYGENASE"/>
    <property type="match status" value="1"/>
</dbReference>
<dbReference type="Pfam" id="PF06052">
    <property type="entry name" value="3-HAO"/>
    <property type="match status" value="2"/>
</dbReference>
<accession>A0AA35S6G6</accession>
<comment type="caution">
    <text evidence="8">The sequence shown here is derived from an EMBL/GenBank/DDBJ whole genome shotgun (WGS) entry which is preliminary data.</text>
</comment>
<organism evidence="8 9">
    <name type="scientific">Geodia barretti</name>
    <name type="common">Barrett's horny sponge</name>
    <dbReference type="NCBI Taxonomy" id="519541"/>
    <lineage>
        <taxon>Eukaryota</taxon>
        <taxon>Metazoa</taxon>
        <taxon>Porifera</taxon>
        <taxon>Demospongiae</taxon>
        <taxon>Heteroscleromorpha</taxon>
        <taxon>Tetractinellida</taxon>
        <taxon>Astrophorina</taxon>
        <taxon>Geodiidae</taxon>
        <taxon>Geodia</taxon>
    </lineage>
</organism>
<proteinExistence type="predicted"/>
<comment type="cofactor">
    <cofactor evidence="1">
        <name>Fe(2+)</name>
        <dbReference type="ChEBI" id="CHEBI:29033"/>
    </cofactor>
</comment>
<evidence type="ECO:0000313" key="8">
    <source>
        <dbReference type="EMBL" id="CAI8024335.1"/>
    </source>
</evidence>
<keyword evidence="3" id="KW-0662">Pyridine nucleotide biosynthesis</keyword>
<dbReference type="GO" id="GO:0000334">
    <property type="term" value="F:3-hydroxyanthranilate 3,4-dioxygenase activity"/>
    <property type="evidence" value="ECO:0007669"/>
    <property type="project" value="InterPro"/>
</dbReference>
<evidence type="ECO:0000313" key="9">
    <source>
        <dbReference type="Proteomes" id="UP001174909"/>
    </source>
</evidence>
<name>A0AA35S6G6_GEOBA</name>
<dbReference type="Gene3D" id="2.60.120.10">
    <property type="entry name" value="Jelly Rolls"/>
    <property type="match status" value="2"/>
</dbReference>
<evidence type="ECO:0000256" key="5">
    <source>
        <dbReference type="ARBA" id="ARBA00022964"/>
    </source>
</evidence>
<dbReference type="EMBL" id="CASHTH010002071">
    <property type="protein sequence ID" value="CAI8024335.1"/>
    <property type="molecule type" value="Genomic_DNA"/>
</dbReference>
<evidence type="ECO:0000256" key="4">
    <source>
        <dbReference type="ARBA" id="ARBA00022723"/>
    </source>
</evidence>
<evidence type="ECO:0000256" key="2">
    <source>
        <dbReference type="ARBA" id="ARBA00002752"/>
    </source>
</evidence>
<dbReference type="PANTHER" id="PTHR15497:SF1">
    <property type="entry name" value="3-HYDROXYANTHRANILATE 3,4-DIOXYGENASE"/>
    <property type="match status" value="1"/>
</dbReference>
<dbReference type="CDD" id="cd06123">
    <property type="entry name" value="cupin_HAO"/>
    <property type="match status" value="1"/>
</dbReference>
<evidence type="ECO:0000256" key="3">
    <source>
        <dbReference type="ARBA" id="ARBA00022642"/>
    </source>
</evidence>
<protein>
    <submittedName>
        <fullName evidence="8">3-hydroxyanthranilate 3,4-dioxygenase</fullName>
    </submittedName>
</protein>
<dbReference type="GO" id="GO:0046874">
    <property type="term" value="P:quinolinate metabolic process"/>
    <property type="evidence" value="ECO:0007669"/>
    <property type="project" value="TreeGrafter"/>
</dbReference>
<keyword evidence="5" id="KW-0223">Dioxygenase</keyword>
<keyword evidence="6" id="KW-0560">Oxidoreductase</keyword>
<dbReference type="GO" id="GO:0005737">
    <property type="term" value="C:cytoplasm"/>
    <property type="evidence" value="ECO:0007669"/>
    <property type="project" value="TreeGrafter"/>
</dbReference>
<dbReference type="AlphaFoldDB" id="A0AA35S6G6"/>
<dbReference type="GO" id="GO:0034354">
    <property type="term" value="P:'de novo' NAD+ biosynthetic process from L-tryptophan"/>
    <property type="evidence" value="ECO:0007669"/>
    <property type="project" value="TreeGrafter"/>
</dbReference>
<comment type="function">
    <text evidence="2">Catalyzes the oxidative ring opening of 3-hydroxyanthranilate to 2-amino-3-carboxymuconate semialdehyde, which spontaneously cyclizes to quinolinate.</text>
</comment>